<keyword evidence="6" id="KW-0206">Cytoskeleton</keyword>
<evidence type="ECO:0000256" key="3">
    <source>
        <dbReference type="ARBA" id="ARBA00022741"/>
    </source>
</evidence>
<evidence type="ECO:0000256" key="7">
    <source>
        <dbReference type="PROSITE-ProRule" id="PRU00283"/>
    </source>
</evidence>
<dbReference type="InterPro" id="IPR010994">
    <property type="entry name" value="RuvA_2-like"/>
</dbReference>
<dbReference type="Proteomes" id="UP001487740">
    <property type="component" value="Unassembled WGS sequence"/>
</dbReference>
<dbReference type="GO" id="GO:0003777">
    <property type="term" value="F:microtubule motor activity"/>
    <property type="evidence" value="ECO:0007669"/>
    <property type="project" value="InterPro"/>
</dbReference>
<dbReference type="InterPro" id="IPR001752">
    <property type="entry name" value="Kinesin_motor_dom"/>
</dbReference>
<dbReference type="PANTHER" id="PTHR47969">
    <property type="entry name" value="CHROMOSOME-ASSOCIATED KINESIN KIF4A-RELATED"/>
    <property type="match status" value="1"/>
</dbReference>
<feature type="domain" description="Kinesin motor" evidence="9">
    <location>
        <begin position="85"/>
        <end position="403"/>
    </location>
</feature>
<dbReference type="AlphaFoldDB" id="A0AAW0UAQ5"/>
<gene>
    <name evidence="10" type="ORF">O3P69_005076</name>
</gene>
<evidence type="ECO:0000313" key="11">
    <source>
        <dbReference type="Proteomes" id="UP001487740"/>
    </source>
</evidence>
<accession>A0AAW0UAQ5</accession>
<organism evidence="10 11">
    <name type="scientific">Scylla paramamosain</name>
    <name type="common">Mud crab</name>
    <dbReference type="NCBI Taxonomy" id="85552"/>
    <lineage>
        <taxon>Eukaryota</taxon>
        <taxon>Metazoa</taxon>
        <taxon>Ecdysozoa</taxon>
        <taxon>Arthropoda</taxon>
        <taxon>Crustacea</taxon>
        <taxon>Multicrustacea</taxon>
        <taxon>Malacostraca</taxon>
        <taxon>Eumalacostraca</taxon>
        <taxon>Eucarida</taxon>
        <taxon>Decapoda</taxon>
        <taxon>Pleocyemata</taxon>
        <taxon>Brachyura</taxon>
        <taxon>Eubrachyura</taxon>
        <taxon>Portunoidea</taxon>
        <taxon>Portunidae</taxon>
        <taxon>Portuninae</taxon>
        <taxon>Scylla</taxon>
    </lineage>
</organism>
<keyword evidence="2" id="KW-0963">Cytoplasm</keyword>
<dbReference type="InterPro" id="IPR027417">
    <property type="entry name" value="P-loop_NTPase"/>
</dbReference>
<evidence type="ECO:0000256" key="4">
    <source>
        <dbReference type="ARBA" id="ARBA00022840"/>
    </source>
</evidence>
<dbReference type="SMART" id="SM00129">
    <property type="entry name" value="KISc"/>
    <property type="match status" value="1"/>
</dbReference>
<dbReference type="SUPFAM" id="SSF52540">
    <property type="entry name" value="P-loop containing nucleoside triphosphate hydrolases"/>
    <property type="match status" value="1"/>
</dbReference>
<dbReference type="Pfam" id="PF12836">
    <property type="entry name" value="HHH_3"/>
    <property type="match status" value="1"/>
</dbReference>
<evidence type="ECO:0000256" key="8">
    <source>
        <dbReference type="SAM" id="MobiDB-lite"/>
    </source>
</evidence>
<evidence type="ECO:0000259" key="9">
    <source>
        <dbReference type="PROSITE" id="PS50067"/>
    </source>
</evidence>
<dbReference type="Gene3D" id="3.40.850.10">
    <property type="entry name" value="Kinesin motor domain"/>
    <property type="match status" value="1"/>
</dbReference>
<name>A0AAW0UAQ5_SCYPA</name>
<dbReference type="InterPro" id="IPR027640">
    <property type="entry name" value="Kinesin-like_fam"/>
</dbReference>
<comment type="subcellular location">
    <subcellularLocation>
        <location evidence="1">Cytoplasm</location>
        <location evidence="1">Cytoskeleton</location>
    </subcellularLocation>
</comment>
<dbReference type="PROSITE" id="PS50067">
    <property type="entry name" value="KINESIN_MOTOR_2"/>
    <property type="match status" value="1"/>
</dbReference>
<comment type="caution">
    <text evidence="10">The sequence shown here is derived from an EMBL/GenBank/DDBJ whole genome shotgun (WGS) entry which is preliminary data.</text>
</comment>
<dbReference type="GO" id="GO:0007018">
    <property type="term" value="P:microtubule-based movement"/>
    <property type="evidence" value="ECO:0007669"/>
    <property type="project" value="InterPro"/>
</dbReference>
<comment type="similarity">
    <text evidence="7">Belongs to the TRAFAC class myosin-kinesin ATPase superfamily. Kinesin family.</text>
</comment>
<feature type="binding site" evidence="7">
    <location>
        <begin position="165"/>
        <end position="172"/>
    </location>
    <ligand>
        <name>ATP</name>
        <dbReference type="ChEBI" id="CHEBI:30616"/>
    </ligand>
</feature>
<sequence length="1004" mass="110186">MLESSPVLSRGASSQGKLICVVLVCVAKVMVVVVWQGHEIGDHLADFGTSQLLWDVFPKPFQLYCSSDKRNMFATPRVPVARSTNVKVFVRTRPLLPSEDDHASNVIHASSADRQVILEDGSEKCFQYDGVLEEDAGQEEVYMQAVAPVVAKVKEGYNGTVFAYGQTGSGKTYTMGTSPYVSKANEGILQRVLQEFLSVDENQPPADDCSSPHILRMSMVEIYSETVFDLLALKTELKIKNEIGGGASIVGLVEEPIDTLEKGLALLKKGSNLRSIGTTAMNSGSSRSHALVFLTTKHRNREGCLKLVDLAGAEGVGRAQSSGMQFTEGVNINKGLLCLGKVLAALSSSSGYVPYRESLLTRVLKDSLGGGTHTTMIACVNPSSNNVHETINTLRYAEQARNIKIKVHALSTIKKKEGKRRLEDVSANSGAWKKRAMSTEKADHNSTISTPGHKPPVRKLAPLLNRTVATPSGRISELHEQKPTLEIGRSLFPPPSLPPSPAPPSYCSTLPSLGKNIYEDDSPGLSVISAFDENKRSPSVDSPLMERITSRLETTLMAQLGNFEERVADSIVTKLTQKKGRQRKAKKILGKSMCSTPTDEDSSPGTDAETSSDNILEKTIAHAFLKKNKMKNVLEEAVSSVLGRFAVIPSESSNKTVGGEAEVKPLLKLTTNPFEKTCYISESLNETQVQRTYLHETQVHSTHLQTPSVPTCQEYKAEGLPITSTAVCETRRARRSTRLATRMSLHKALLNKLSPETKSHAEATTCMNESGCHSFMGDVTVLQANATVIRANNDSDCDSFFTSKKCETTQIFLEQNLSTVNRCEQNLTPEKTYRRRSSRVEALGATQNSVPEKTYRRRSSRVEAIKATQRNQQILEDNSPFSSGTKRRRSCNTKNVSLNRSSSKKANVSMNTSLASENHTMMVSPRLQEEHNDFILNILNTGSLRELQQLPTVGPKTAMVISNFRKFYGKLNSVDELERVPGLSKNFYTRFTKANLVTGVGQQL</sequence>
<evidence type="ECO:0000256" key="5">
    <source>
        <dbReference type="ARBA" id="ARBA00023054"/>
    </source>
</evidence>
<dbReference type="GO" id="GO:0005524">
    <property type="term" value="F:ATP binding"/>
    <property type="evidence" value="ECO:0007669"/>
    <property type="project" value="UniProtKB-UniRule"/>
</dbReference>
<feature type="region of interest" description="Disordered" evidence="8">
    <location>
        <begin position="424"/>
        <end position="458"/>
    </location>
</feature>
<dbReference type="GO" id="GO:0008017">
    <property type="term" value="F:microtubule binding"/>
    <property type="evidence" value="ECO:0007669"/>
    <property type="project" value="InterPro"/>
</dbReference>
<dbReference type="GO" id="GO:0005875">
    <property type="term" value="C:microtubule associated complex"/>
    <property type="evidence" value="ECO:0007669"/>
    <property type="project" value="TreeGrafter"/>
</dbReference>
<reference evidence="10 11" key="1">
    <citation type="submission" date="2023-03" db="EMBL/GenBank/DDBJ databases">
        <title>High-quality genome of Scylla paramamosain provides insights in environmental adaptation.</title>
        <authorList>
            <person name="Zhang L."/>
        </authorList>
    </citation>
    <scope>NUCLEOTIDE SEQUENCE [LARGE SCALE GENOMIC DNA]</scope>
    <source>
        <strain evidence="10">LZ_2023a</strain>
        <tissue evidence="10">Muscle</tissue>
    </source>
</reference>
<protein>
    <recommendedName>
        <fullName evidence="9">Kinesin motor domain-containing protein</fullName>
    </recommendedName>
</protein>
<keyword evidence="4 7" id="KW-0067">ATP-binding</keyword>
<dbReference type="SUPFAM" id="SSF47781">
    <property type="entry name" value="RuvA domain 2-like"/>
    <property type="match status" value="1"/>
</dbReference>
<feature type="compositionally biased region" description="Polar residues" evidence="8">
    <location>
        <begin position="892"/>
        <end position="908"/>
    </location>
</feature>
<evidence type="ECO:0000256" key="6">
    <source>
        <dbReference type="ARBA" id="ARBA00023212"/>
    </source>
</evidence>
<keyword evidence="5" id="KW-0175">Coiled coil</keyword>
<dbReference type="GO" id="GO:0051231">
    <property type="term" value="P:spindle elongation"/>
    <property type="evidence" value="ECO:0007669"/>
    <property type="project" value="TreeGrafter"/>
</dbReference>
<dbReference type="Pfam" id="PF00225">
    <property type="entry name" value="Kinesin"/>
    <property type="match status" value="1"/>
</dbReference>
<keyword evidence="7" id="KW-0505">Motor protein</keyword>
<feature type="region of interest" description="Disordered" evidence="8">
    <location>
        <begin position="588"/>
        <end position="613"/>
    </location>
</feature>
<dbReference type="Gene3D" id="1.10.150.280">
    <property type="entry name" value="AF1531-like domain"/>
    <property type="match status" value="1"/>
</dbReference>
<keyword evidence="11" id="KW-1185">Reference proteome</keyword>
<dbReference type="CDD" id="cd00106">
    <property type="entry name" value="KISc"/>
    <property type="match status" value="1"/>
</dbReference>
<dbReference type="EMBL" id="JARAKH010000015">
    <property type="protein sequence ID" value="KAK8396856.1"/>
    <property type="molecule type" value="Genomic_DNA"/>
</dbReference>
<dbReference type="GO" id="GO:0007052">
    <property type="term" value="P:mitotic spindle organization"/>
    <property type="evidence" value="ECO:0007669"/>
    <property type="project" value="TreeGrafter"/>
</dbReference>
<keyword evidence="3 7" id="KW-0547">Nucleotide-binding</keyword>
<evidence type="ECO:0000256" key="2">
    <source>
        <dbReference type="ARBA" id="ARBA00022490"/>
    </source>
</evidence>
<feature type="compositionally biased region" description="Polar residues" evidence="8">
    <location>
        <begin position="593"/>
        <end position="613"/>
    </location>
</feature>
<proteinExistence type="inferred from homology"/>
<dbReference type="PANTHER" id="PTHR47969:SF15">
    <property type="entry name" value="CHROMOSOME-ASSOCIATED KINESIN KIF4A-RELATED"/>
    <property type="match status" value="1"/>
</dbReference>
<evidence type="ECO:0000256" key="1">
    <source>
        <dbReference type="ARBA" id="ARBA00004245"/>
    </source>
</evidence>
<evidence type="ECO:0000313" key="10">
    <source>
        <dbReference type="EMBL" id="KAK8396856.1"/>
    </source>
</evidence>
<feature type="region of interest" description="Disordered" evidence="8">
    <location>
        <begin position="877"/>
        <end position="908"/>
    </location>
</feature>
<dbReference type="PRINTS" id="PR00380">
    <property type="entry name" value="KINESINHEAVY"/>
</dbReference>
<dbReference type="InterPro" id="IPR036961">
    <property type="entry name" value="Kinesin_motor_dom_sf"/>
</dbReference>